<dbReference type="EMBL" id="FNBJ01000045">
    <property type="protein sequence ID" value="SDG08907.1"/>
    <property type="molecule type" value="Genomic_DNA"/>
</dbReference>
<accession>A0A1I0CHQ5</accession>
<dbReference type="EMBL" id="FOHG01000037">
    <property type="protein sequence ID" value="SET19121.1"/>
    <property type="molecule type" value="Genomic_DNA"/>
</dbReference>
<keyword evidence="5" id="KW-1185">Reference proteome</keyword>
<evidence type="ECO:0000313" key="5">
    <source>
        <dbReference type="Proteomes" id="UP000199519"/>
    </source>
</evidence>
<protein>
    <submittedName>
        <fullName evidence="3">Uncharacterized protein</fullName>
    </submittedName>
</protein>
<keyword evidence="1" id="KW-0175">Coiled coil</keyword>
<evidence type="ECO:0000256" key="1">
    <source>
        <dbReference type="SAM" id="Coils"/>
    </source>
</evidence>
<evidence type="ECO:0000313" key="3">
    <source>
        <dbReference type="EMBL" id="SET19121.1"/>
    </source>
</evidence>
<evidence type="ECO:0000313" key="4">
    <source>
        <dbReference type="Proteomes" id="UP000198612"/>
    </source>
</evidence>
<dbReference type="Proteomes" id="UP000198612">
    <property type="component" value="Unassembled WGS sequence"/>
</dbReference>
<dbReference type="RefSeq" id="WP_089720748.1">
    <property type="nucleotide sequence ID" value="NZ_FNBJ01000045.1"/>
</dbReference>
<dbReference type="AlphaFoldDB" id="A0A1I0CHQ5"/>
<sequence length="86" mass="10289">MPNNYDIMQKIHGRIIDKHVGITREMANRLTKKALKLLDNKIDDEEKNKEVIRKVILESDLKPIEKKYYLFMKEDMSEEEINKIVD</sequence>
<dbReference type="Proteomes" id="UP000199519">
    <property type="component" value="Unassembled WGS sequence"/>
</dbReference>
<name>A0A1I0CHQ5_9FIRM</name>
<proteinExistence type="predicted"/>
<gene>
    <name evidence="2" type="ORF">SAMN04488598_14513</name>
    <name evidence="3" type="ORF">SAMN04515652_13713</name>
</gene>
<reference evidence="4 5" key="1">
    <citation type="submission" date="2016-10" db="EMBL/GenBank/DDBJ databases">
        <authorList>
            <person name="Varghese N."/>
            <person name="Submissions S."/>
        </authorList>
    </citation>
    <scope>NUCLEOTIDE SEQUENCE [LARGE SCALE GENOMIC DNA]</scope>
    <source>
        <strain evidence="2 5">WG2</strain>
        <strain evidence="3 4">WG5</strain>
    </source>
</reference>
<evidence type="ECO:0000313" key="2">
    <source>
        <dbReference type="EMBL" id="SDG08907.1"/>
    </source>
</evidence>
<organism evidence="3 4">
    <name type="scientific">Halanaerobium congolense</name>
    <dbReference type="NCBI Taxonomy" id="54121"/>
    <lineage>
        <taxon>Bacteria</taxon>
        <taxon>Bacillati</taxon>
        <taxon>Bacillota</taxon>
        <taxon>Clostridia</taxon>
        <taxon>Halanaerobiales</taxon>
        <taxon>Halanaerobiaceae</taxon>
        <taxon>Halanaerobium</taxon>
    </lineage>
</organism>
<feature type="coiled-coil region" evidence="1">
    <location>
        <begin position="28"/>
        <end position="55"/>
    </location>
</feature>